<organism evidence="3 4">
    <name type="scientific">Lactococcus termiticola</name>
    <dbReference type="NCBI Taxonomy" id="2169526"/>
    <lineage>
        <taxon>Bacteria</taxon>
        <taxon>Bacillati</taxon>
        <taxon>Bacillota</taxon>
        <taxon>Bacilli</taxon>
        <taxon>Lactobacillales</taxon>
        <taxon>Streptococcaceae</taxon>
        <taxon>Lactococcus</taxon>
    </lineage>
</organism>
<evidence type="ECO:0000313" key="3">
    <source>
        <dbReference type="EMBL" id="GBG96556.1"/>
    </source>
</evidence>
<gene>
    <name evidence="3" type="primary">rgpF_2</name>
    <name evidence="3" type="ORF">NtB2_00669</name>
</gene>
<dbReference type="CDD" id="cd04196">
    <property type="entry name" value="GT_2_like_d"/>
    <property type="match status" value="1"/>
</dbReference>
<keyword evidence="4" id="KW-1185">Reference proteome</keyword>
<dbReference type="EMBL" id="BFFO01000003">
    <property type="protein sequence ID" value="GBG96556.1"/>
    <property type="molecule type" value="Genomic_DNA"/>
</dbReference>
<evidence type="ECO:0000313" key="4">
    <source>
        <dbReference type="Proteomes" id="UP000245021"/>
    </source>
</evidence>
<protein>
    <submittedName>
        <fullName evidence="3">Alpha-L-Rha alpha-1,3-L-rhamnosyltransferase</fullName>
    </submittedName>
</protein>
<dbReference type="InterPro" id="IPR050834">
    <property type="entry name" value="Glycosyltransf_2"/>
</dbReference>
<dbReference type="InterPro" id="IPR001173">
    <property type="entry name" value="Glyco_trans_2-like"/>
</dbReference>
<comment type="caution">
    <text evidence="3">The sequence shown here is derived from an EMBL/GenBank/DDBJ whole genome shotgun (WGS) entry which is preliminary data.</text>
</comment>
<dbReference type="Proteomes" id="UP000245021">
    <property type="component" value="Unassembled WGS sequence"/>
</dbReference>
<dbReference type="AlphaFoldDB" id="A0A2R5HFE5"/>
<dbReference type="SUPFAM" id="SSF53448">
    <property type="entry name" value="Nucleotide-diphospho-sugar transferases"/>
    <property type="match status" value="1"/>
</dbReference>
<evidence type="ECO:0000259" key="2">
    <source>
        <dbReference type="Pfam" id="PF00535"/>
    </source>
</evidence>
<dbReference type="GO" id="GO:0016740">
    <property type="term" value="F:transferase activity"/>
    <property type="evidence" value="ECO:0007669"/>
    <property type="project" value="UniProtKB-KW"/>
</dbReference>
<comment type="similarity">
    <text evidence="1">Belongs to the glycosyltransferase 2 family.</text>
</comment>
<dbReference type="Gene3D" id="3.90.550.10">
    <property type="entry name" value="Spore Coat Polysaccharide Biosynthesis Protein SpsA, Chain A"/>
    <property type="match status" value="1"/>
</dbReference>
<dbReference type="OrthoDB" id="9802649at2"/>
<reference evidence="3 4" key="1">
    <citation type="journal article" date="2018" name="Genome Announc.">
        <title>Draft Genome Sequence of Lactococcus sp. Strain NtB2 (JCM 32569), Isolated from the Gut of the Higher Termite Nasutitermes takasagoensis.</title>
        <authorList>
            <person name="Noda S."/>
            <person name="Aihara C."/>
            <person name="Yuki M."/>
            <person name="Ohkuma M."/>
        </authorList>
    </citation>
    <scope>NUCLEOTIDE SEQUENCE [LARGE SCALE GENOMIC DNA]</scope>
    <source>
        <strain evidence="3 4">NtB2</strain>
    </source>
</reference>
<proteinExistence type="inferred from homology"/>
<evidence type="ECO:0000256" key="1">
    <source>
        <dbReference type="ARBA" id="ARBA00006739"/>
    </source>
</evidence>
<accession>A0A2R5HFE5</accession>
<keyword evidence="3" id="KW-0808">Transferase</keyword>
<dbReference type="InterPro" id="IPR029044">
    <property type="entry name" value="Nucleotide-diphossugar_trans"/>
</dbReference>
<dbReference type="RefSeq" id="WP_109245528.1">
    <property type="nucleotide sequence ID" value="NZ_BFFO01000003.1"/>
</dbReference>
<dbReference type="PANTHER" id="PTHR43685">
    <property type="entry name" value="GLYCOSYLTRANSFERASE"/>
    <property type="match status" value="1"/>
</dbReference>
<dbReference type="Pfam" id="PF00535">
    <property type="entry name" value="Glycos_transf_2"/>
    <property type="match status" value="1"/>
</dbReference>
<sequence>MKVNILLSSYNGEKYIAEQIKSIQAQSVQDWQLIVRDDGSKDRTCEIVAGLAESDPRIRLVQGANVGVIPSFFEALKLEDADFYFFCDQDDVWLPNKLELVLATADLHDNDKPVLYYTDLKVVDKELNVLSNSMIKSQSDHANTRLNQELTENTVTGCTMMINQKLADSWTDTDDVIMHDWYLAVAAAALGELVYIDQPTVLYRQHGDNVLGARTLSKRIKNWTNNWLKKYWWLITSSQKQGAKLLANSELSAENRQLIEDYVGILEQDFAGRRQLLKSQQLKKNRFVHALVFRTLILTKLAYKKQG</sequence>
<dbReference type="PANTHER" id="PTHR43685:SF11">
    <property type="entry name" value="GLYCOSYLTRANSFERASE TAGX-RELATED"/>
    <property type="match status" value="1"/>
</dbReference>
<feature type="domain" description="Glycosyltransferase 2-like" evidence="2">
    <location>
        <begin position="5"/>
        <end position="166"/>
    </location>
</feature>
<name>A0A2R5HFE5_9LACT</name>